<keyword evidence="1" id="KW-1185">Reference proteome</keyword>
<accession>A0A6P7TEH0</accession>
<evidence type="ECO:0000313" key="2">
    <source>
        <dbReference type="RefSeq" id="XP_029648357.1"/>
    </source>
</evidence>
<dbReference type="KEGG" id="osn:115222315"/>
<dbReference type="RefSeq" id="XP_029648357.1">
    <property type="nucleotide sequence ID" value="XM_029792497.1"/>
</dbReference>
<gene>
    <name evidence="2" type="primary">LOC115222315</name>
</gene>
<proteinExistence type="predicted"/>
<name>A0A6P7TEH0_9MOLL</name>
<evidence type="ECO:0000313" key="1">
    <source>
        <dbReference type="Proteomes" id="UP000515154"/>
    </source>
</evidence>
<dbReference type="AlphaFoldDB" id="A0A6P7TEH0"/>
<sequence length="141" mass="16425">MVSLFEVTLKAAANQVCLYWNESKTEFITTSFKFTELKSLSNISIKNVDDFKYLESHIADSQKNLRICKALAWNACNRLDKIWHSNLPHKLKVQTFRTLIEPVFLYESETWTLLALIKATRVNQSAQKDLEHQLEITPNTY</sequence>
<reference evidence="2" key="1">
    <citation type="submission" date="2025-08" db="UniProtKB">
        <authorList>
            <consortium name="RefSeq"/>
        </authorList>
    </citation>
    <scope>IDENTIFICATION</scope>
</reference>
<organism evidence="1 2">
    <name type="scientific">Octopus sinensis</name>
    <name type="common">East Asian common octopus</name>
    <dbReference type="NCBI Taxonomy" id="2607531"/>
    <lineage>
        <taxon>Eukaryota</taxon>
        <taxon>Metazoa</taxon>
        <taxon>Spiralia</taxon>
        <taxon>Lophotrochozoa</taxon>
        <taxon>Mollusca</taxon>
        <taxon>Cephalopoda</taxon>
        <taxon>Coleoidea</taxon>
        <taxon>Octopodiformes</taxon>
        <taxon>Octopoda</taxon>
        <taxon>Incirrata</taxon>
        <taxon>Octopodidae</taxon>
        <taxon>Octopus</taxon>
    </lineage>
</organism>
<dbReference type="Proteomes" id="UP000515154">
    <property type="component" value="Linkage group LG19"/>
</dbReference>
<protein>
    <submittedName>
        <fullName evidence="2">Uncharacterized protein LOC115222315</fullName>
    </submittedName>
</protein>